<accession>A0A2U1TBX4</accession>
<evidence type="ECO:0000259" key="1">
    <source>
        <dbReference type="Pfam" id="PF24831"/>
    </source>
</evidence>
<evidence type="ECO:0000313" key="2">
    <source>
        <dbReference type="EMBL" id="PWC06389.1"/>
    </source>
</evidence>
<dbReference type="Pfam" id="PF24831">
    <property type="entry name" value="DUF7715"/>
    <property type="match status" value="1"/>
</dbReference>
<gene>
    <name evidence="2" type="ORF">DF223_12365</name>
</gene>
<sequence>MEDIMKVLVAPPVTEGQDGSINSMAIEGELVIDPGPCSCDARDCVGAFSFIGAASGQLTTQAVIADLPFLDIREFRTIVVNGCCRECGRDGYADQMVRESRFTANRWPVGSVVGRRDGYAFLQERGTGY</sequence>
<keyword evidence="3" id="KW-1185">Reference proteome</keyword>
<reference evidence="3" key="1">
    <citation type="submission" date="2018-04" db="EMBL/GenBank/DDBJ databases">
        <authorList>
            <person name="Liu S."/>
            <person name="Wang Z."/>
            <person name="Li J."/>
        </authorList>
    </citation>
    <scope>NUCLEOTIDE SEQUENCE [LARGE SCALE GENOMIC DNA]</scope>
    <source>
        <strain evidence="3">622</strain>
    </source>
</reference>
<proteinExistence type="predicted"/>
<name>A0A2U1TBX4_9MICO</name>
<organism evidence="2 3">
    <name type="scientific">Mycetocola zhujimingii</name>
    <dbReference type="NCBI Taxonomy" id="2079792"/>
    <lineage>
        <taxon>Bacteria</taxon>
        <taxon>Bacillati</taxon>
        <taxon>Actinomycetota</taxon>
        <taxon>Actinomycetes</taxon>
        <taxon>Micrococcales</taxon>
        <taxon>Microbacteriaceae</taxon>
        <taxon>Mycetocola</taxon>
    </lineage>
</organism>
<dbReference type="AlphaFoldDB" id="A0A2U1TBX4"/>
<dbReference type="EMBL" id="QEFB01000013">
    <property type="protein sequence ID" value="PWC06389.1"/>
    <property type="molecule type" value="Genomic_DNA"/>
</dbReference>
<dbReference type="Proteomes" id="UP000244962">
    <property type="component" value="Unassembled WGS sequence"/>
</dbReference>
<comment type="caution">
    <text evidence="2">The sequence shown here is derived from an EMBL/GenBank/DDBJ whole genome shotgun (WGS) entry which is preliminary data.</text>
</comment>
<evidence type="ECO:0000313" key="3">
    <source>
        <dbReference type="Proteomes" id="UP000244962"/>
    </source>
</evidence>
<dbReference type="InterPro" id="IPR056132">
    <property type="entry name" value="DUF7715"/>
</dbReference>
<feature type="domain" description="DUF7715" evidence="1">
    <location>
        <begin position="5"/>
        <end position="117"/>
    </location>
</feature>
<protein>
    <recommendedName>
        <fullName evidence="1">DUF7715 domain-containing protein</fullName>
    </recommendedName>
</protein>